<comment type="caution">
    <text evidence="2">The sequence shown here is derived from an EMBL/GenBank/DDBJ whole genome shotgun (WGS) entry which is preliminary data.</text>
</comment>
<evidence type="ECO:0000313" key="3">
    <source>
        <dbReference type="Proteomes" id="UP000700059"/>
    </source>
</evidence>
<keyword evidence="3" id="KW-1185">Reference proteome</keyword>
<feature type="domain" description="Glycosyltransferase 2-like" evidence="1">
    <location>
        <begin position="5"/>
        <end position="70"/>
    </location>
</feature>
<dbReference type="Proteomes" id="UP000700059">
    <property type="component" value="Unassembled WGS sequence"/>
</dbReference>
<organism evidence="2 3">
    <name type="scientific">Helicobacter turcicus</name>
    <dbReference type="NCBI Taxonomy" id="2867412"/>
    <lineage>
        <taxon>Bacteria</taxon>
        <taxon>Pseudomonadati</taxon>
        <taxon>Campylobacterota</taxon>
        <taxon>Epsilonproteobacteria</taxon>
        <taxon>Campylobacterales</taxon>
        <taxon>Helicobacteraceae</taxon>
        <taxon>Helicobacter</taxon>
    </lineage>
</organism>
<dbReference type="InterPro" id="IPR029044">
    <property type="entry name" value="Nucleotide-diphossugar_trans"/>
</dbReference>
<dbReference type="Gene3D" id="3.90.550.10">
    <property type="entry name" value="Spore Coat Polysaccharide Biosynthesis Protein SpsA, Chain A"/>
    <property type="match status" value="1"/>
</dbReference>
<dbReference type="CDD" id="cd00761">
    <property type="entry name" value="Glyco_tranf_GTA_type"/>
    <property type="match status" value="1"/>
</dbReference>
<proteinExistence type="predicted"/>
<reference evidence="2 3" key="1">
    <citation type="submission" date="2021-08" db="EMBL/GenBank/DDBJ databases">
        <title>Helicobacter spp. isolated from feces of Anatolian Ground Squirrel (Spermophilus xanthoprymnus) in Turkey.</title>
        <authorList>
            <person name="Aydin F."/>
            <person name="Abay S."/>
            <person name="Kayman T."/>
            <person name="Karakaya E."/>
            <person name="Saticioglu I.B."/>
        </authorList>
    </citation>
    <scope>NUCLEOTIDE SEQUENCE [LARGE SCALE GENOMIC DNA]</scope>
    <source>
        <strain evidence="2 3">Faydin-H70</strain>
    </source>
</reference>
<evidence type="ECO:0000259" key="1">
    <source>
        <dbReference type="Pfam" id="PF00535"/>
    </source>
</evidence>
<dbReference type="Pfam" id="PF00535">
    <property type="entry name" value="Glycos_transf_2"/>
    <property type="match status" value="1"/>
</dbReference>
<accession>A0ABS7JM22</accession>
<name>A0ABS7JM22_9HELI</name>
<dbReference type="InterPro" id="IPR001173">
    <property type="entry name" value="Glyco_trans_2-like"/>
</dbReference>
<gene>
    <name evidence="2" type="ORF">K4G57_02955</name>
</gene>
<evidence type="ECO:0000313" key="2">
    <source>
        <dbReference type="EMBL" id="MBX7490435.1"/>
    </source>
</evidence>
<dbReference type="EMBL" id="JAIGYQ010000003">
    <property type="protein sequence ID" value="MBX7490435.1"/>
    <property type="molecule type" value="Genomic_DNA"/>
</dbReference>
<protein>
    <submittedName>
        <fullName evidence="2">Glycosyltransferase family 2 protein</fullName>
    </submittedName>
</protein>
<dbReference type="RefSeq" id="WP_221561799.1">
    <property type="nucleotide sequence ID" value="NZ_JAIGYQ010000003.1"/>
</dbReference>
<dbReference type="SUPFAM" id="SSF53448">
    <property type="entry name" value="Nucleotide-diphospho-sugar transferases"/>
    <property type="match status" value="1"/>
</dbReference>
<sequence length="254" mass="29671">MQICDKNYGVWERFNFARKNAKSKYVCIFDDDAIPGPRWLENCLTQMHKEEGLYGTAGIVLTEPKGYPYGGEFFRVGWDGNLDYTARVDFVGHSWFLKKDWIDDLFLNTEKYQAFKIVGEDITLSYKLKQKGINTFVPPHPKNDHQLWGSSRQYAMEFGTDSNGISMNPKNLEKMNSFMQEILKDGFVPIKQEDPKACAKMLRDIRKGQKLQLRLLLRFLLQGIFSIKNSNDKKCKIIRIFGIRFKIKRTKQSR</sequence>